<sequence length="146" mass="16336">MFAHQHTLDTVITDYWINNNSLILTRYTGDVTGQDLIDASLQKSGDIRFDQVKFIIGDWSGATNIQISPEDIKALVACLRPISVICPNAKSASIVNPDSTGNALVAWYKFLADDLSWEVEIFHNHQAAMAWCRDYADFMRQAAIAE</sequence>
<dbReference type="AlphaFoldDB" id="C5BT39"/>
<dbReference type="OrthoDB" id="6386104at2"/>
<accession>C5BT39</accession>
<evidence type="ECO:0008006" key="3">
    <source>
        <dbReference type="Google" id="ProtNLM"/>
    </source>
</evidence>
<dbReference type="KEGG" id="ttu:TERTU_3890"/>
<dbReference type="eggNOG" id="ENOG5033ZDA">
    <property type="taxonomic scope" value="Bacteria"/>
</dbReference>
<dbReference type="Proteomes" id="UP000009080">
    <property type="component" value="Chromosome"/>
</dbReference>
<dbReference type="RefSeq" id="WP_015820403.1">
    <property type="nucleotide sequence ID" value="NC_012997.1"/>
</dbReference>
<name>C5BT39_TERTT</name>
<evidence type="ECO:0000313" key="1">
    <source>
        <dbReference type="EMBL" id="ACR14287.1"/>
    </source>
</evidence>
<protein>
    <recommendedName>
        <fullName evidence="3">STAS/SEC14 domain-containing protein</fullName>
    </recommendedName>
</protein>
<reference evidence="1 2" key="1">
    <citation type="journal article" date="2009" name="PLoS ONE">
        <title>The complete genome of Teredinibacter turnerae T7901: an intracellular endosymbiont of marine wood-boring bivalves (shipworms).</title>
        <authorList>
            <person name="Yang J.C."/>
            <person name="Madupu R."/>
            <person name="Durkin A.S."/>
            <person name="Ekborg N.A."/>
            <person name="Pedamallu C.S."/>
            <person name="Hostetler J.B."/>
            <person name="Radune D."/>
            <person name="Toms B.S."/>
            <person name="Henrissat B."/>
            <person name="Coutinho P.M."/>
            <person name="Schwarz S."/>
            <person name="Field L."/>
            <person name="Trindade-Silva A.E."/>
            <person name="Soares C.A.G."/>
            <person name="Elshahawi S."/>
            <person name="Hanora A."/>
            <person name="Schmidt E.W."/>
            <person name="Haygood M.G."/>
            <person name="Posfai J."/>
            <person name="Benner J."/>
            <person name="Madinger C."/>
            <person name="Nove J."/>
            <person name="Anton B."/>
            <person name="Chaudhary K."/>
            <person name="Foster J."/>
            <person name="Holman A."/>
            <person name="Kumar S."/>
            <person name="Lessard P.A."/>
            <person name="Luyten Y.A."/>
            <person name="Slatko B."/>
            <person name="Wood N."/>
            <person name="Wu B."/>
            <person name="Teplitski M."/>
            <person name="Mougous J.D."/>
            <person name="Ward N."/>
            <person name="Eisen J.A."/>
            <person name="Badger J.H."/>
            <person name="Distel D.L."/>
        </authorList>
    </citation>
    <scope>NUCLEOTIDE SEQUENCE [LARGE SCALE GENOMIC DNA]</scope>
    <source>
        <strain evidence="2">ATCC 39867 / T7901</strain>
    </source>
</reference>
<gene>
    <name evidence="1" type="ordered locus">TERTU_3890</name>
</gene>
<keyword evidence="2" id="KW-1185">Reference proteome</keyword>
<proteinExistence type="predicted"/>
<dbReference type="EMBL" id="CP001614">
    <property type="protein sequence ID" value="ACR14287.1"/>
    <property type="molecule type" value="Genomic_DNA"/>
</dbReference>
<evidence type="ECO:0000313" key="2">
    <source>
        <dbReference type="Proteomes" id="UP000009080"/>
    </source>
</evidence>
<dbReference type="HOGENOM" id="CLU_1905214_0_0_6"/>
<organism evidence="1 2">
    <name type="scientific">Teredinibacter turnerae (strain ATCC 39867 / T7901)</name>
    <dbReference type="NCBI Taxonomy" id="377629"/>
    <lineage>
        <taxon>Bacteria</taxon>
        <taxon>Pseudomonadati</taxon>
        <taxon>Pseudomonadota</taxon>
        <taxon>Gammaproteobacteria</taxon>
        <taxon>Cellvibrionales</taxon>
        <taxon>Cellvibrionaceae</taxon>
        <taxon>Teredinibacter</taxon>
    </lineage>
</organism>